<protein>
    <submittedName>
        <fullName evidence="1">Uncharacterized protein</fullName>
    </submittedName>
</protein>
<comment type="caution">
    <text evidence="1">The sequence shown here is derived from an EMBL/GenBank/DDBJ whole genome shotgun (WGS) entry which is preliminary data.</text>
</comment>
<proteinExistence type="predicted"/>
<keyword evidence="2" id="KW-1185">Reference proteome</keyword>
<sequence>MVNTAEIKDFIKSDNYTYLLNSIVLELNVEINKSDPPSQVINLDANRIKNADVSLKELEEVIVDDCVNIIKYVRIKMFGLDEEDIDDYNEEQDKDVIIEKLPFYKSFLITYMIEYYLLKNNQVKLEDYLKKSKIPKHKQYAEELKSFYNKI</sequence>
<dbReference type="EMBL" id="UFYH01000001">
    <property type="protein sequence ID" value="STC96777.1"/>
    <property type="molecule type" value="Genomic_DNA"/>
</dbReference>
<gene>
    <name evidence="1" type="ORF">NCTC9529_00063</name>
</gene>
<reference evidence="1 2" key="1">
    <citation type="submission" date="2018-06" db="EMBL/GenBank/DDBJ databases">
        <authorList>
            <consortium name="Pathogen Informatics"/>
            <person name="Doyle S."/>
        </authorList>
    </citation>
    <scope>NUCLEOTIDE SEQUENCE [LARGE SCALE GENOMIC DNA]</scope>
    <source>
        <strain evidence="2">NCTC 9529</strain>
    </source>
</reference>
<evidence type="ECO:0000313" key="2">
    <source>
        <dbReference type="Proteomes" id="UP000254849"/>
    </source>
</evidence>
<evidence type="ECO:0000313" key="1">
    <source>
        <dbReference type="EMBL" id="STC96777.1"/>
    </source>
</evidence>
<organism evidence="1 2">
    <name type="scientific">Cronobacter universalis NCTC 9529</name>
    <dbReference type="NCBI Taxonomy" id="1074000"/>
    <lineage>
        <taxon>Bacteria</taxon>
        <taxon>Pseudomonadati</taxon>
        <taxon>Pseudomonadota</taxon>
        <taxon>Gammaproteobacteria</taxon>
        <taxon>Enterobacterales</taxon>
        <taxon>Enterobacteriaceae</taxon>
        <taxon>Cronobacter</taxon>
    </lineage>
</organism>
<dbReference type="RefSeq" id="WP_226993476.1">
    <property type="nucleotide sequence ID" value="NZ_AJKW01000020.1"/>
</dbReference>
<accession>A0ABY1VYT2</accession>
<name>A0ABY1VYT2_9ENTR</name>
<dbReference type="Proteomes" id="UP000254849">
    <property type="component" value="Unassembled WGS sequence"/>
</dbReference>